<dbReference type="InterPro" id="IPR036770">
    <property type="entry name" value="Ankyrin_rpt-contain_sf"/>
</dbReference>
<gene>
    <name evidence="12" type="primary">ASAP3</name>
</gene>
<dbReference type="SUPFAM" id="SSF103657">
    <property type="entry name" value="BAR/IMD domain-like"/>
    <property type="match status" value="1"/>
</dbReference>
<keyword evidence="3" id="KW-0479">Metal-binding</keyword>
<dbReference type="SMART" id="SM00233">
    <property type="entry name" value="PH"/>
    <property type="match status" value="1"/>
</dbReference>
<dbReference type="InterPro" id="IPR038508">
    <property type="entry name" value="ArfGAP_dom_sf"/>
</dbReference>
<evidence type="ECO:0000256" key="6">
    <source>
        <dbReference type="ARBA" id="ARBA00023043"/>
    </source>
</evidence>
<accession>A0A8C8IEK8</accession>
<dbReference type="Gene3D" id="2.30.29.30">
    <property type="entry name" value="Pleckstrin-homology domain (PH domain)/Phosphotyrosine-binding domain (PTB)"/>
    <property type="match status" value="1"/>
</dbReference>
<keyword evidence="13" id="KW-1185">Reference proteome</keyword>
<feature type="region of interest" description="Disordered" evidence="9">
    <location>
        <begin position="148"/>
        <end position="177"/>
    </location>
</feature>
<dbReference type="InterPro" id="IPR002110">
    <property type="entry name" value="Ankyrin_rpt"/>
</dbReference>
<dbReference type="InterPro" id="IPR043593">
    <property type="entry name" value="ASAP"/>
</dbReference>
<dbReference type="Gene3D" id="1.20.1270.60">
    <property type="entry name" value="Arfaptin homology (AH) domain/BAR domain"/>
    <property type="match status" value="2"/>
</dbReference>
<evidence type="ECO:0000256" key="2">
    <source>
        <dbReference type="ARBA" id="ARBA00022490"/>
    </source>
</evidence>
<dbReference type="Pfam" id="PF00169">
    <property type="entry name" value="PH"/>
    <property type="match status" value="1"/>
</dbReference>
<keyword evidence="4" id="KW-0677">Repeat</keyword>
<keyword evidence="8" id="KW-0863">Zinc-finger</keyword>
<keyword evidence="5" id="KW-0862">Zinc</keyword>
<evidence type="ECO:0008006" key="14">
    <source>
        <dbReference type="Google" id="ProtNLM"/>
    </source>
</evidence>
<reference evidence="12" key="1">
    <citation type="submission" date="2025-08" db="UniProtKB">
        <authorList>
            <consortium name="Ensembl"/>
        </authorList>
    </citation>
    <scope>IDENTIFICATION</scope>
</reference>
<feature type="domain" description="PH" evidence="10">
    <location>
        <begin position="304"/>
        <end position="396"/>
    </location>
</feature>
<dbReference type="SUPFAM" id="SSF50729">
    <property type="entry name" value="PH domain-like"/>
    <property type="match status" value="1"/>
</dbReference>
<protein>
    <recommendedName>
        <fullName evidence="14">ArfGAP with SH3 domain, ankyrin repeat and PH domain 3</fullName>
    </recommendedName>
</protein>
<reference evidence="12" key="2">
    <citation type="submission" date="2025-09" db="UniProtKB">
        <authorList>
            <consortium name="Ensembl"/>
        </authorList>
    </citation>
    <scope>IDENTIFICATION</scope>
</reference>
<dbReference type="Gene3D" id="1.10.220.150">
    <property type="entry name" value="Arf GTPase activating protein"/>
    <property type="match status" value="1"/>
</dbReference>
<dbReference type="InterPro" id="IPR001164">
    <property type="entry name" value="ArfGAP_dom"/>
</dbReference>
<comment type="subcellular location">
    <subcellularLocation>
        <location evidence="1">Cytoplasm</location>
    </subcellularLocation>
</comment>
<sequence length="700" mass="79060">METCVFDTFTNFCKSSVGPLYLERNMPERINISEFVALTNEDLASPATSSFQSKMSECRNTVSAVEESLEMDQSTLQRMKKMIKAIHSSGLSHVENKEQYIEVLENLGNSHLTQDNNEVSTGFLNMAVFTREVTSLFKNLVRGGGDFGGGGGWESGEEDRGGGKLEKERREKSRQPGLIRMEGSDVTEDMERERRTFQLQMCEYLLKIQELRVRQGPDLLQSLIKYFQAQLNFFQDGLKAAENLSPFVEKLATSVHMVVTTYMFCLSTYLPVSFSPVLSQEYLTRKNSGNGYSIHQPQGNKKYGTEKSGFLQKRSDGIRKVWQKRKCGVKYGCLTISHSTINRPPAKLNLLTCQVRPNPDERRTFDLVTHNRTYHFQAEDEQECMIWVSVLQNSKEEALNTVLGGDQTQFQDSGLQELARAVITELRHMPGNEACADCGAHDPTWLSTNLGILTCIECSGIHRELGVHYSRIQSLTLDMLSTSELLLAVSIGNTRFNDIMEANLPNDSIKPLPQSDMNARKEYIVAKYVDRRYVLHRDREDSEPWRVYDAVRSRDLTALLHLYAQGEDLANTVLPTPAPGDIHVHHIDSNCLSPLNSVCLEKRTLEGNTALHYSAQHHKTECLKLLLKGKAVLHTATPSLPGWCVWDHCHAERPSHVSSSMPLLMEGGFHSKSHDTWPHSFFPLHRSVFLVPLQKNSSKA</sequence>
<organism evidence="12 13">
    <name type="scientific">Oncorhynchus tshawytscha</name>
    <name type="common">Chinook salmon</name>
    <name type="synonym">Salmo tshawytscha</name>
    <dbReference type="NCBI Taxonomy" id="74940"/>
    <lineage>
        <taxon>Eukaryota</taxon>
        <taxon>Metazoa</taxon>
        <taxon>Chordata</taxon>
        <taxon>Craniata</taxon>
        <taxon>Vertebrata</taxon>
        <taxon>Euteleostomi</taxon>
        <taxon>Actinopterygii</taxon>
        <taxon>Neopterygii</taxon>
        <taxon>Teleostei</taxon>
        <taxon>Protacanthopterygii</taxon>
        <taxon>Salmoniformes</taxon>
        <taxon>Salmonidae</taxon>
        <taxon>Salmoninae</taxon>
        <taxon>Oncorhynchus</taxon>
    </lineage>
</organism>
<dbReference type="PANTHER" id="PTHR45854:SF1">
    <property type="entry name" value="ARF-GAP WITH SH3 DOMAIN, ANK REPEAT AND PH DOMAIN-CONTAINING PROTEIN 3"/>
    <property type="match status" value="1"/>
</dbReference>
<dbReference type="AlphaFoldDB" id="A0A8C8IEK8"/>
<dbReference type="GO" id="GO:0005096">
    <property type="term" value="F:GTPase activator activity"/>
    <property type="evidence" value="ECO:0007669"/>
    <property type="project" value="InterPro"/>
</dbReference>
<keyword evidence="2" id="KW-0963">Cytoplasm</keyword>
<evidence type="ECO:0000256" key="9">
    <source>
        <dbReference type="SAM" id="MobiDB-lite"/>
    </source>
</evidence>
<dbReference type="InterPro" id="IPR037278">
    <property type="entry name" value="ARFGAP/RecO"/>
</dbReference>
<dbReference type="Pfam" id="PF16746">
    <property type="entry name" value="BAR_3"/>
    <property type="match status" value="1"/>
</dbReference>
<dbReference type="Pfam" id="PF01412">
    <property type="entry name" value="ArfGap"/>
    <property type="match status" value="1"/>
</dbReference>
<feature type="compositionally biased region" description="Basic and acidic residues" evidence="9">
    <location>
        <begin position="158"/>
        <end position="174"/>
    </location>
</feature>
<evidence type="ECO:0000256" key="5">
    <source>
        <dbReference type="ARBA" id="ARBA00022833"/>
    </source>
</evidence>
<dbReference type="PROSITE" id="PS50115">
    <property type="entry name" value="ARFGAP"/>
    <property type="match status" value="1"/>
</dbReference>
<dbReference type="PRINTS" id="PR00405">
    <property type="entry name" value="REVINTRACTNG"/>
</dbReference>
<dbReference type="Proteomes" id="UP000694402">
    <property type="component" value="Unassembled WGS sequence"/>
</dbReference>
<evidence type="ECO:0000256" key="8">
    <source>
        <dbReference type="PROSITE-ProRule" id="PRU00288"/>
    </source>
</evidence>
<evidence type="ECO:0000256" key="4">
    <source>
        <dbReference type="ARBA" id="ARBA00022737"/>
    </source>
</evidence>
<dbReference type="Gene3D" id="1.25.40.20">
    <property type="entry name" value="Ankyrin repeat-containing domain"/>
    <property type="match status" value="1"/>
</dbReference>
<dbReference type="InterPro" id="IPR001849">
    <property type="entry name" value="PH_domain"/>
</dbReference>
<dbReference type="SUPFAM" id="SSF57863">
    <property type="entry name" value="ArfGap/RecO-like zinc finger"/>
    <property type="match status" value="1"/>
</dbReference>
<dbReference type="InterPro" id="IPR037844">
    <property type="entry name" value="PH_ASAP"/>
</dbReference>
<dbReference type="InterPro" id="IPR004148">
    <property type="entry name" value="BAR_dom"/>
</dbReference>
<evidence type="ECO:0000259" key="10">
    <source>
        <dbReference type="PROSITE" id="PS50003"/>
    </source>
</evidence>
<dbReference type="FunFam" id="1.10.220.150:FF:000002">
    <property type="entry name" value="arf-GAP with SH3 domain, ANK repeat and PH domain-containing protein 1"/>
    <property type="match status" value="1"/>
</dbReference>
<dbReference type="CDD" id="cd13251">
    <property type="entry name" value="PH_ASAP"/>
    <property type="match status" value="1"/>
</dbReference>
<name>A0A8C8IEK8_ONCTS</name>
<feature type="domain" description="Arf-GAP" evidence="11">
    <location>
        <begin position="420"/>
        <end position="541"/>
    </location>
</feature>
<evidence type="ECO:0000313" key="13">
    <source>
        <dbReference type="Proteomes" id="UP000694402"/>
    </source>
</evidence>
<dbReference type="GO" id="GO:0008270">
    <property type="term" value="F:zinc ion binding"/>
    <property type="evidence" value="ECO:0007669"/>
    <property type="project" value="UniProtKB-KW"/>
</dbReference>
<dbReference type="InterPro" id="IPR027267">
    <property type="entry name" value="AH/BAR_dom_sf"/>
</dbReference>
<keyword evidence="6 7" id="KW-0040">ANK repeat</keyword>
<feature type="repeat" description="ANK" evidence="7">
    <location>
        <begin position="606"/>
        <end position="638"/>
    </location>
</feature>
<evidence type="ECO:0000256" key="1">
    <source>
        <dbReference type="ARBA" id="ARBA00004496"/>
    </source>
</evidence>
<dbReference type="SMART" id="SM00105">
    <property type="entry name" value="ArfGap"/>
    <property type="match status" value="1"/>
</dbReference>
<dbReference type="FunFam" id="2.30.29.30:FF:000012">
    <property type="entry name" value="Arf-GAP with SH3 domain, ANK repeat and PH domain-containing protein 2"/>
    <property type="match status" value="1"/>
</dbReference>
<evidence type="ECO:0000256" key="3">
    <source>
        <dbReference type="ARBA" id="ARBA00022723"/>
    </source>
</evidence>
<dbReference type="PROSITE" id="PS50003">
    <property type="entry name" value="PH_DOMAIN"/>
    <property type="match status" value="1"/>
</dbReference>
<dbReference type="InterPro" id="IPR011993">
    <property type="entry name" value="PH-like_dom_sf"/>
</dbReference>
<evidence type="ECO:0000259" key="11">
    <source>
        <dbReference type="PROSITE" id="PS50115"/>
    </source>
</evidence>
<dbReference type="Ensembl" id="ENSOTST00005084928.2">
    <property type="protein sequence ID" value="ENSOTSP00005078384.2"/>
    <property type="gene ID" value="ENSOTSG00005036912.2"/>
</dbReference>
<evidence type="ECO:0000256" key="7">
    <source>
        <dbReference type="PROSITE-ProRule" id="PRU00023"/>
    </source>
</evidence>
<proteinExistence type="predicted"/>
<dbReference type="PROSITE" id="PS50088">
    <property type="entry name" value="ANK_REPEAT"/>
    <property type="match status" value="1"/>
</dbReference>
<dbReference type="GO" id="GO:0005737">
    <property type="term" value="C:cytoplasm"/>
    <property type="evidence" value="ECO:0007669"/>
    <property type="project" value="UniProtKB-SubCell"/>
</dbReference>
<dbReference type="PROSITE" id="PS50297">
    <property type="entry name" value="ANK_REP_REGION"/>
    <property type="match status" value="1"/>
</dbReference>
<dbReference type="SUPFAM" id="SSF48403">
    <property type="entry name" value="Ankyrin repeat"/>
    <property type="match status" value="1"/>
</dbReference>
<dbReference type="Pfam" id="PF00023">
    <property type="entry name" value="Ank"/>
    <property type="match status" value="1"/>
</dbReference>
<dbReference type="GeneTree" id="ENSGT00940000165326"/>
<evidence type="ECO:0000313" key="12">
    <source>
        <dbReference type="Ensembl" id="ENSOTSP00005078384.2"/>
    </source>
</evidence>
<dbReference type="PANTHER" id="PTHR45854">
    <property type="entry name" value="ASAP FAMILY MEMBER"/>
    <property type="match status" value="1"/>
</dbReference>